<gene>
    <name evidence="4" type="ORF">KE274_08155</name>
</gene>
<keyword evidence="2 3" id="KW-0456">Lyase</keyword>
<keyword evidence="5" id="KW-1185">Reference proteome</keyword>
<dbReference type="InterPro" id="IPR013785">
    <property type="entry name" value="Aldolase_TIM"/>
</dbReference>
<protein>
    <submittedName>
        <fullName evidence="4">Dihydrodipicolinate synthase family protein</fullName>
    </submittedName>
</protein>
<dbReference type="EMBL" id="JAGTUK010000002">
    <property type="protein sequence ID" value="MBS0024084.1"/>
    <property type="molecule type" value="Genomic_DNA"/>
</dbReference>
<dbReference type="InterPro" id="IPR002220">
    <property type="entry name" value="DapA-like"/>
</dbReference>
<dbReference type="PANTHER" id="PTHR12128">
    <property type="entry name" value="DIHYDRODIPICOLINATE SYNTHASE"/>
    <property type="match status" value="1"/>
</dbReference>
<accession>A0ABS5IMB6</accession>
<evidence type="ECO:0000256" key="1">
    <source>
        <dbReference type="ARBA" id="ARBA00007592"/>
    </source>
</evidence>
<evidence type="ECO:0000313" key="5">
    <source>
        <dbReference type="Proteomes" id="UP000678243"/>
    </source>
</evidence>
<evidence type="ECO:0000313" key="4">
    <source>
        <dbReference type="EMBL" id="MBS0024084.1"/>
    </source>
</evidence>
<dbReference type="SUPFAM" id="SSF51569">
    <property type="entry name" value="Aldolase"/>
    <property type="match status" value="1"/>
</dbReference>
<organism evidence="4 5">
    <name type="scientific">Microbacterium paraoxydans</name>
    <dbReference type="NCBI Taxonomy" id="199592"/>
    <lineage>
        <taxon>Bacteria</taxon>
        <taxon>Bacillati</taxon>
        <taxon>Actinomycetota</taxon>
        <taxon>Actinomycetes</taxon>
        <taxon>Micrococcales</taxon>
        <taxon>Microbacteriaceae</taxon>
        <taxon>Microbacterium</taxon>
    </lineage>
</organism>
<reference evidence="4 5" key="1">
    <citation type="submission" date="2021-04" db="EMBL/GenBank/DDBJ databases">
        <title>Whole genome analysis of root endophytic bacterium Microbacterium paraoxydans ku-mp colonizing RP-bio226 rice variety.</title>
        <authorList>
            <person name="Ulaganathan K."/>
            <person name="Latha B."/>
        </authorList>
    </citation>
    <scope>NUCLEOTIDE SEQUENCE [LARGE SCALE GENOMIC DNA]</scope>
    <source>
        <strain evidence="5">ku-mp</strain>
    </source>
</reference>
<comment type="similarity">
    <text evidence="1 3">Belongs to the DapA family.</text>
</comment>
<name>A0ABS5IMB6_9MICO</name>
<dbReference type="PIRSF" id="PIRSF001365">
    <property type="entry name" value="DHDPS"/>
    <property type="match status" value="1"/>
</dbReference>
<proteinExistence type="inferred from homology"/>
<dbReference type="Gene3D" id="3.20.20.70">
    <property type="entry name" value="Aldolase class I"/>
    <property type="match status" value="1"/>
</dbReference>
<evidence type="ECO:0000256" key="3">
    <source>
        <dbReference type="PIRNR" id="PIRNR001365"/>
    </source>
</evidence>
<evidence type="ECO:0000256" key="2">
    <source>
        <dbReference type="ARBA" id="ARBA00023239"/>
    </source>
</evidence>
<dbReference type="Proteomes" id="UP000678243">
    <property type="component" value="Unassembled WGS sequence"/>
</dbReference>
<dbReference type="CDD" id="cd00408">
    <property type="entry name" value="DHDPS-like"/>
    <property type="match status" value="1"/>
</dbReference>
<dbReference type="Pfam" id="PF00701">
    <property type="entry name" value="DHDPS"/>
    <property type="match status" value="1"/>
</dbReference>
<dbReference type="RefSeq" id="WP_211542638.1">
    <property type="nucleotide sequence ID" value="NZ_JAGTUK010000002.1"/>
</dbReference>
<comment type="caution">
    <text evidence="4">The sequence shown here is derived from an EMBL/GenBank/DDBJ whole genome shotgun (WGS) entry which is preliminary data.</text>
</comment>
<sequence length="300" mass="31751">MTDSLSGVLPVIATPFDDQWEIDPVQLDAEIDWLFANGADGIVVAMVSEILRLSTAERMALNALAVRFARGRGPVVVSVGAESTRTARELCLHARDAGADAVMVTPPLLSPVSEPQLVAYLEEVVDAAGMPVILQDASGYVGASIPVEVQAALVQRFGHERLLLKPETEPLGQRASALLAATSDRARILDGSGGMALLDTFARGIVGTMPGPDLIWAVSALWAALQAGDDDRALAISNPLTAIISMVPGLDGYVAFEKRSLVAQGVFTDARMRGPVTYAIDPPTARFLDTQVELLRRAVA</sequence>
<dbReference type="SMART" id="SM01130">
    <property type="entry name" value="DHDPS"/>
    <property type="match status" value="1"/>
</dbReference>
<dbReference type="PANTHER" id="PTHR12128:SF66">
    <property type="entry name" value="4-HYDROXY-2-OXOGLUTARATE ALDOLASE, MITOCHONDRIAL"/>
    <property type="match status" value="1"/>
</dbReference>